<evidence type="ECO:0000256" key="3">
    <source>
        <dbReference type="SAM" id="SignalP"/>
    </source>
</evidence>
<feature type="chain" id="PRO_5041308844" evidence="3">
    <location>
        <begin position="24"/>
        <end position="639"/>
    </location>
</feature>
<dbReference type="Gene3D" id="1.10.530.10">
    <property type="match status" value="1"/>
</dbReference>
<comment type="caution">
    <text evidence="6">The sequence shown here is derived from an EMBL/GenBank/DDBJ whole genome shotgun (WGS) entry which is preliminary data.</text>
</comment>
<dbReference type="GO" id="GO:0008933">
    <property type="term" value="F:peptidoglycan lytic transglycosylase activity"/>
    <property type="evidence" value="ECO:0007669"/>
    <property type="project" value="InterPro"/>
</dbReference>
<dbReference type="SUPFAM" id="SSF48435">
    <property type="entry name" value="Bacterial muramidases"/>
    <property type="match status" value="1"/>
</dbReference>
<dbReference type="GO" id="GO:0000270">
    <property type="term" value="P:peptidoglycan metabolic process"/>
    <property type="evidence" value="ECO:0007669"/>
    <property type="project" value="InterPro"/>
</dbReference>
<evidence type="ECO:0000256" key="2">
    <source>
        <dbReference type="ARBA" id="ARBA00022729"/>
    </source>
</evidence>
<dbReference type="GO" id="GO:0016020">
    <property type="term" value="C:membrane"/>
    <property type="evidence" value="ECO:0007669"/>
    <property type="project" value="InterPro"/>
</dbReference>
<comment type="similarity">
    <text evidence="1">Belongs to the transglycosylase Slt family.</text>
</comment>
<dbReference type="InterPro" id="IPR012289">
    <property type="entry name" value="Lytic_TGlycosylase_superhlx_L"/>
</dbReference>
<dbReference type="SUPFAM" id="SSF53955">
    <property type="entry name" value="Lysozyme-like"/>
    <property type="match status" value="1"/>
</dbReference>
<feature type="domain" description="Lytic transglycosylase superhelical linker" evidence="5">
    <location>
        <begin position="401"/>
        <end position="466"/>
    </location>
</feature>
<dbReference type="InterPro" id="IPR008258">
    <property type="entry name" value="Transglycosylase_SLT_dom_1"/>
</dbReference>
<gene>
    <name evidence="6" type="primary">sltY</name>
    <name evidence="6" type="ORF">GCM10007895_17820</name>
</gene>
<dbReference type="AlphaFoldDB" id="A0AA37VWP9"/>
<organism evidence="6 7">
    <name type="scientific">Paraferrimonas sedimenticola</name>
    <dbReference type="NCBI Taxonomy" id="375674"/>
    <lineage>
        <taxon>Bacteria</taxon>
        <taxon>Pseudomonadati</taxon>
        <taxon>Pseudomonadota</taxon>
        <taxon>Gammaproteobacteria</taxon>
        <taxon>Alteromonadales</taxon>
        <taxon>Ferrimonadaceae</taxon>
        <taxon>Paraferrimonas</taxon>
    </lineage>
</organism>
<keyword evidence="2 3" id="KW-0732">Signal</keyword>
<dbReference type="GO" id="GO:0042597">
    <property type="term" value="C:periplasmic space"/>
    <property type="evidence" value="ECO:0007669"/>
    <property type="project" value="InterPro"/>
</dbReference>
<evidence type="ECO:0000313" key="7">
    <source>
        <dbReference type="Proteomes" id="UP001161422"/>
    </source>
</evidence>
<evidence type="ECO:0000259" key="5">
    <source>
        <dbReference type="Pfam" id="PF14718"/>
    </source>
</evidence>
<feature type="domain" description="Transglycosylase SLT" evidence="4">
    <location>
        <begin position="479"/>
        <end position="588"/>
    </location>
</feature>
<dbReference type="PANTHER" id="PTHR37423:SF5">
    <property type="entry name" value="SOLUBLE LYTIC MUREIN TRANSGLYCOSYLASE"/>
    <property type="match status" value="1"/>
</dbReference>
<dbReference type="RefSeq" id="WP_095505094.1">
    <property type="nucleotide sequence ID" value="NZ_BSNC01000004.1"/>
</dbReference>
<accession>A0AA37VWP9</accession>
<dbReference type="Proteomes" id="UP001161422">
    <property type="component" value="Unassembled WGS sequence"/>
</dbReference>
<sequence>MSTVLMRALLLLGSTALTLNSYASTAHNEQFNQALDAIRKGDNSQYQSLRKQLDDYPLAPYLDYEKRIAQVGRMSLKDFQQFSESLSETPLYNRARHRYLMAKGKRKQWSEFLAVSPQEPRDTRLQCYYYRAQLQKGDKALGYKGANRLWLTGRSQVDQCDVLFSEWQKAGKRTDQQVWNRMLLSFEAGQTSLTRYLGSLLSDDNKKLGQALLGVYSDPRRLKQVSNYTNDHTWVEEIVSVGLKRLSRRDLKASLDLYERYQAKGRFSKANSYNLKNALLRQALIKKPEKLQAQIDRLLEGSEQDSLVEIRIRWAIAEQNWQHIAFWIEQLSDKAKAKDRWQFWMARYLSQDQQEQAAQNILQDLAQHRGFYGFMAAEQLNLPMALKSQSPTPQADSQTLIAQLDGIQRVQALIDVERHQDARSEWLYLLARQPQHKMEQLALYAADQGWSYFAIEAAIRAKAWDAVELRFPTVYNDIFEQFAKMRNVDAADLLAIARRESAYNPQATSHVGARGLMQLMPQTAKITANKIGFRYKGTGQLYQPHPNIRLASAYYKELLGQFDNNRILAASSYNAGPNRTKAWLKKSDGNLDPVSFIETIPFRETREYVQAVLSYRAIYQMLNQQSPSLLSEDERSWRY</sequence>
<reference evidence="6" key="2">
    <citation type="submission" date="2023-01" db="EMBL/GenBank/DDBJ databases">
        <title>Draft genome sequence of Paraferrimonas sedimenticola strain NBRC 101628.</title>
        <authorList>
            <person name="Sun Q."/>
            <person name="Mori K."/>
        </authorList>
    </citation>
    <scope>NUCLEOTIDE SEQUENCE</scope>
    <source>
        <strain evidence="6">NBRC 101628</strain>
    </source>
</reference>
<dbReference type="Pfam" id="PF01464">
    <property type="entry name" value="SLT"/>
    <property type="match status" value="1"/>
</dbReference>
<evidence type="ECO:0000259" key="4">
    <source>
        <dbReference type="Pfam" id="PF01464"/>
    </source>
</evidence>
<keyword evidence="7" id="KW-1185">Reference proteome</keyword>
<dbReference type="InterPro" id="IPR037061">
    <property type="entry name" value="Lytic_TGlycoase_superhlx_L_sf"/>
</dbReference>
<dbReference type="InterPro" id="IPR000189">
    <property type="entry name" value="Transglyc_AS"/>
</dbReference>
<dbReference type="Pfam" id="PF14718">
    <property type="entry name" value="SLT_L"/>
    <property type="match status" value="1"/>
</dbReference>
<dbReference type="InterPro" id="IPR008939">
    <property type="entry name" value="Lytic_TGlycosylase_superhlx_U"/>
</dbReference>
<evidence type="ECO:0000313" key="6">
    <source>
        <dbReference type="EMBL" id="GLP96476.1"/>
    </source>
</evidence>
<proteinExistence type="inferred from homology"/>
<dbReference type="PROSITE" id="PS00922">
    <property type="entry name" value="TRANSGLYCOSYLASE"/>
    <property type="match status" value="1"/>
</dbReference>
<dbReference type="GO" id="GO:0004553">
    <property type="term" value="F:hydrolase activity, hydrolyzing O-glycosyl compounds"/>
    <property type="evidence" value="ECO:0007669"/>
    <property type="project" value="InterPro"/>
</dbReference>
<protein>
    <submittedName>
        <fullName evidence="6">Lytic transglycosylase</fullName>
    </submittedName>
</protein>
<dbReference type="EMBL" id="BSNC01000004">
    <property type="protein sequence ID" value="GLP96476.1"/>
    <property type="molecule type" value="Genomic_DNA"/>
</dbReference>
<dbReference type="Gene3D" id="1.10.1240.20">
    <property type="entry name" value="Lytic transglycosylase, superhelical linker domain"/>
    <property type="match status" value="1"/>
</dbReference>
<feature type="signal peptide" evidence="3">
    <location>
        <begin position="1"/>
        <end position="23"/>
    </location>
</feature>
<name>A0AA37VWP9_9GAMM</name>
<dbReference type="Gene3D" id="1.25.20.10">
    <property type="entry name" value="Bacterial muramidases"/>
    <property type="match status" value="1"/>
</dbReference>
<evidence type="ECO:0000256" key="1">
    <source>
        <dbReference type="ARBA" id="ARBA00007734"/>
    </source>
</evidence>
<reference evidence="6" key="1">
    <citation type="journal article" date="2014" name="Int. J. Syst. Evol. Microbiol.">
        <title>Complete genome sequence of Corynebacterium casei LMG S-19264T (=DSM 44701T), isolated from a smear-ripened cheese.</title>
        <authorList>
            <consortium name="US DOE Joint Genome Institute (JGI-PGF)"/>
            <person name="Walter F."/>
            <person name="Albersmeier A."/>
            <person name="Kalinowski J."/>
            <person name="Ruckert C."/>
        </authorList>
    </citation>
    <scope>NUCLEOTIDE SEQUENCE</scope>
    <source>
        <strain evidence="6">NBRC 101628</strain>
    </source>
</reference>
<dbReference type="InterPro" id="IPR023346">
    <property type="entry name" value="Lysozyme-like_dom_sf"/>
</dbReference>
<dbReference type="PANTHER" id="PTHR37423">
    <property type="entry name" value="SOLUBLE LYTIC MUREIN TRANSGLYCOSYLASE-RELATED"/>
    <property type="match status" value="1"/>
</dbReference>
<dbReference type="CDD" id="cd13401">
    <property type="entry name" value="Slt70-like"/>
    <property type="match status" value="1"/>
</dbReference>